<protein>
    <submittedName>
        <fullName evidence="1">N-acetyltransferase</fullName>
    </submittedName>
</protein>
<accession>A0AC61S7A5</accession>
<organism evidence="1 2">
    <name type="scientific">Muribaculum caecicola</name>
    <dbReference type="NCBI Taxonomy" id="3038144"/>
    <lineage>
        <taxon>Bacteria</taxon>
        <taxon>Pseudomonadati</taxon>
        <taxon>Bacteroidota</taxon>
        <taxon>Bacteroidia</taxon>
        <taxon>Bacteroidales</taxon>
        <taxon>Muribaculaceae</taxon>
        <taxon>Muribaculum</taxon>
    </lineage>
</organism>
<proteinExistence type="predicted"/>
<comment type="caution">
    <text evidence="1">The sequence shown here is derived from an EMBL/GenBank/DDBJ whole genome shotgun (WGS) entry which is preliminary data.</text>
</comment>
<evidence type="ECO:0000313" key="2">
    <source>
        <dbReference type="Proteomes" id="UP000305401"/>
    </source>
</evidence>
<dbReference type="Proteomes" id="UP000305401">
    <property type="component" value="Unassembled WGS sequence"/>
</dbReference>
<keyword evidence="2" id="KW-1185">Reference proteome</keyword>
<reference evidence="1" key="1">
    <citation type="submission" date="2019-04" db="EMBL/GenBank/DDBJ databases">
        <title>Microbes associate with the intestines of laboratory mice.</title>
        <authorList>
            <person name="Navarre W."/>
            <person name="Wong E."/>
            <person name="Huang K.C."/>
            <person name="Tropini C."/>
            <person name="Ng K."/>
            <person name="Yu B."/>
        </authorList>
    </citation>
    <scope>NUCLEOTIDE SEQUENCE</scope>
    <source>
        <strain evidence="1">NM86_A22</strain>
    </source>
</reference>
<name>A0AC61S7A5_9BACT</name>
<evidence type="ECO:0000313" key="1">
    <source>
        <dbReference type="EMBL" id="THG54676.1"/>
    </source>
</evidence>
<gene>
    <name evidence="1" type="ORF">E5990_02090</name>
</gene>
<dbReference type="EMBL" id="SSTG01000012">
    <property type="protein sequence ID" value="THG54676.1"/>
    <property type="molecule type" value="Genomic_DNA"/>
</dbReference>
<sequence length="377" mass="43433">MAVEIRKIAAEKKQLRHYTKFGISLYKDNDCYVPPLIMDDVATLDPKKNPAFENCEAQSWMAYRDGKPVGRITGIINRLVNSRTGLKDVRFGFVDFIDDDEVAEALFDTVAQWGREHGMDSIVGPLGFTDLDHEGMLTFGFDEPGTMATIYNYPYYPEHMKRMGFEPDAEWVEFRISIPDSVPDRLKRVSDIVTAKLDLHTKKYKSSKKLKADYGVALFDLFNRTYDKLYGYSPLTPRQIQYYIDQYLPMLRLKNLSIIVDADDKLVGVGITMPSMSRALQKSGGHLFPTGWWHLLKGLYGKNDTVDLLMVAVAPEYQNKGVNSMLFTDLVPIFVDSGYKWAESNLELADNQSVQQQWKFFEHRLHKRRCTFRKKIE</sequence>